<dbReference type="EnsemblPlants" id="OBART03G32740.1">
    <property type="protein sequence ID" value="OBART03G32740.1"/>
    <property type="gene ID" value="OBART03G32740"/>
</dbReference>
<name>A0A0D3FNJ4_9ORYZ</name>
<feature type="region of interest" description="Disordered" evidence="1">
    <location>
        <begin position="1"/>
        <end position="20"/>
    </location>
</feature>
<dbReference type="PaxDb" id="65489-OBART03G32740.1"/>
<dbReference type="AlphaFoldDB" id="A0A0D3FNJ4"/>
<dbReference type="Gramene" id="OBART03G32740.1">
    <property type="protein sequence ID" value="OBART03G32740.1"/>
    <property type="gene ID" value="OBART03G32740"/>
</dbReference>
<dbReference type="HOGENOM" id="CLU_154861_0_0_1"/>
<evidence type="ECO:0000313" key="3">
    <source>
        <dbReference type="Proteomes" id="UP000026960"/>
    </source>
</evidence>
<accession>A0A0D3FNJ4</accession>
<keyword evidence="3" id="KW-1185">Reference proteome</keyword>
<reference evidence="2" key="1">
    <citation type="journal article" date="2009" name="Rice">
        <title>De Novo Next Generation Sequencing of Plant Genomes.</title>
        <authorList>
            <person name="Rounsley S."/>
            <person name="Marri P.R."/>
            <person name="Yu Y."/>
            <person name="He R."/>
            <person name="Sisneros N."/>
            <person name="Goicoechea J.L."/>
            <person name="Lee S.J."/>
            <person name="Angelova A."/>
            <person name="Kudrna D."/>
            <person name="Luo M."/>
            <person name="Affourtit J."/>
            <person name="Desany B."/>
            <person name="Knight J."/>
            <person name="Niazi F."/>
            <person name="Egholm M."/>
            <person name="Wing R.A."/>
        </authorList>
    </citation>
    <scope>NUCLEOTIDE SEQUENCE [LARGE SCALE GENOMIC DNA]</scope>
    <source>
        <strain evidence="2">cv. IRGC 105608</strain>
    </source>
</reference>
<dbReference type="Proteomes" id="UP000026960">
    <property type="component" value="Chromosome 3"/>
</dbReference>
<sequence length="137" mass="16479">MAPHNTGMPSQNLRRRSSPVETGREMDYAYLLRFECSLNHRYTIEIAVRKRDTEVRYGKARYRHGIALAMHESVTVSRVEWARRFELAVSLVGYAISTRYRVSTERERHVVPIWEQQLEWCYRSRLLSARERDRYWV</sequence>
<proteinExistence type="predicted"/>
<evidence type="ECO:0000313" key="2">
    <source>
        <dbReference type="EnsemblPlants" id="OBART03G32740.1"/>
    </source>
</evidence>
<reference evidence="2" key="2">
    <citation type="submission" date="2015-03" db="UniProtKB">
        <authorList>
            <consortium name="EnsemblPlants"/>
        </authorList>
    </citation>
    <scope>IDENTIFICATION</scope>
</reference>
<organism evidence="2">
    <name type="scientific">Oryza barthii</name>
    <dbReference type="NCBI Taxonomy" id="65489"/>
    <lineage>
        <taxon>Eukaryota</taxon>
        <taxon>Viridiplantae</taxon>
        <taxon>Streptophyta</taxon>
        <taxon>Embryophyta</taxon>
        <taxon>Tracheophyta</taxon>
        <taxon>Spermatophyta</taxon>
        <taxon>Magnoliopsida</taxon>
        <taxon>Liliopsida</taxon>
        <taxon>Poales</taxon>
        <taxon>Poaceae</taxon>
        <taxon>BOP clade</taxon>
        <taxon>Oryzoideae</taxon>
        <taxon>Oryzeae</taxon>
        <taxon>Oryzinae</taxon>
        <taxon>Oryza</taxon>
    </lineage>
</organism>
<evidence type="ECO:0000256" key="1">
    <source>
        <dbReference type="SAM" id="MobiDB-lite"/>
    </source>
</evidence>
<protein>
    <submittedName>
        <fullName evidence="2">Uncharacterized protein</fullName>
    </submittedName>
</protein>